<gene>
    <name evidence="3" type="ORF">K435DRAFT_740435</name>
</gene>
<evidence type="ECO:0000259" key="2">
    <source>
        <dbReference type="Pfam" id="PF25372"/>
    </source>
</evidence>
<feature type="domain" description="F-box/LRR-repeat protein 15-like leucin rich repeat" evidence="2">
    <location>
        <begin position="93"/>
        <end position="174"/>
    </location>
</feature>
<keyword evidence="4" id="KW-1185">Reference proteome</keyword>
<evidence type="ECO:0000313" key="3">
    <source>
        <dbReference type="EMBL" id="THV08382.1"/>
    </source>
</evidence>
<protein>
    <submittedName>
        <fullName evidence="3">RNI-like protein</fullName>
    </submittedName>
</protein>
<proteinExistence type="predicted"/>
<dbReference type="Proteomes" id="UP000297245">
    <property type="component" value="Unassembled WGS sequence"/>
</dbReference>
<dbReference type="Gene3D" id="3.80.10.10">
    <property type="entry name" value="Ribonuclease Inhibitor"/>
    <property type="match status" value="3"/>
</dbReference>
<reference evidence="3 4" key="1">
    <citation type="journal article" date="2019" name="Nat. Ecol. Evol.">
        <title>Megaphylogeny resolves global patterns of mushroom evolution.</title>
        <authorList>
            <person name="Varga T."/>
            <person name="Krizsan K."/>
            <person name="Foldi C."/>
            <person name="Dima B."/>
            <person name="Sanchez-Garcia M."/>
            <person name="Sanchez-Ramirez S."/>
            <person name="Szollosi G.J."/>
            <person name="Szarkandi J.G."/>
            <person name="Papp V."/>
            <person name="Albert L."/>
            <person name="Andreopoulos W."/>
            <person name="Angelini C."/>
            <person name="Antonin V."/>
            <person name="Barry K.W."/>
            <person name="Bougher N.L."/>
            <person name="Buchanan P."/>
            <person name="Buyck B."/>
            <person name="Bense V."/>
            <person name="Catcheside P."/>
            <person name="Chovatia M."/>
            <person name="Cooper J."/>
            <person name="Damon W."/>
            <person name="Desjardin D."/>
            <person name="Finy P."/>
            <person name="Geml J."/>
            <person name="Haridas S."/>
            <person name="Hughes K."/>
            <person name="Justo A."/>
            <person name="Karasinski D."/>
            <person name="Kautmanova I."/>
            <person name="Kiss B."/>
            <person name="Kocsube S."/>
            <person name="Kotiranta H."/>
            <person name="LaButti K.M."/>
            <person name="Lechner B.E."/>
            <person name="Liimatainen K."/>
            <person name="Lipzen A."/>
            <person name="Lukacs Z."/>
            <person name="Mihaltcheva S."/>
            <person name="Morgado L.N."/>
            <person name="Niskanen T."/>
            <person name="Noordeloos M.E."/>
            <person name="Ohm R.A."/>
            <person name="Ortiz-Santana B."/>
            <person name="Ovrebo C."/>
            <person name="Racz N."/>
            <person name="Riley R."/>
            <person name="Savchenko A."/>
            <person name="Shiryaev A."/>
            <person name="Soop K."/>
            <person name="Spirin V."/>
            <person name="Szebenyi C."/>
            <person name="Tomsovsky M."/>
            <person name="Tulloss R.E."/>
            <person name="Uehling J."/>
            <person name="Grigoriev I.V."/>
            <person name="Vagvolgyi C."/>
            <person name="Papp T."/>
            <person name="Martin F.M."/>
            <person name="Miettinen O."/>
            <person name="Hibbett D.S."/>
            <person name="Nagy L.G."/>
        </authorList>
    </citation>
    <scope>NUCLEOTIDE SEQUENCE [LARGE SCALE GENOMIC DNA]</scope>
    <source>
        <strain evidence="3 4">CBS 962.96</strain>
    </source>
</reference>
<feature type="compositionally biased region" description="Basic and acidic residues" evidence="1">
    <location>
        <begin position="441"/>
        <end position="450"/>
    </location>
</feature>
<dbReference type="EMBL" id="ML179035">
    <property type="protein sequence ID" value="THV08382.1"/>
    <property type="molecule type" value="Genomic_DNA"/>
</dbReference>
<name>A0A4S8MYW9_DENBC</name>
<organism evidence="3 4">
    <name type="scientific">Dendrothele bispora (strain CBS 962.96)</name>
    <dbReference type="NCBI Taxonomy" id="1314807"/>
    <lineage>
        <taxon>Eukaryota</taxon>
        <taxon>Fungi</taxon>
        <taxon>Dikarya</taxon>
        <taxon>Basidiomycota</taxon>
        <taxon>Agaricomycotina</taxon>
        <taxon>Agaricomycetes</taxon>
        <taxon>Agaricomycetidae</taxon>
        <taxon>Agaricales</taxon>
        <taxon>Agaricales incertae sedis</taxon>
        <taxon>Dendrothele</taxon>
    </lineage>
</organism>
<evidence type="ECO:0000313" key="4">
    <source>
        <dbReference type="Proteomes" id="UP000297245"/>
    </source>
</evidence>
<dbReference type="InterPro" id="IPR006553">
    <property type="entry name" value="Leu-rich_rpt_Cys-con_subtyp"/>
</dbReference>
<dbReference type="GO" id="GO:0019005">
    <property type="term" value="C:SCF ubiquitin ligase complex"/>
    <property type="evidence" value="ECO:0007669"/>
    <property type="project" value="TreeGrafter"/>
</dbReference>
<accession>A0A4S8MYW9</accession>
<dbReference type="SMART" id="SM00367">
    <property type="entry name" value="LRR_CC"/>
    <property type="match status" value="10"/>
</dbReference>
<dbReference type="AlphaFoldDB" id="A0A4S8MYW9"/>
<feature type="region of interest" description="Disordered" evidence="1">
    <location>
        <begin position="386"/>
        <end position="405"/>
    </location>
</feature>
<dbReference type="InterPro" id="IPR057207">
    <property type="entry name" value="FBXL15_LRR"/>
</dbReference>
<sequence>MASRLQGAASFYEDMISVTDRLPVEDEFRRVTHLDLQRPTVSISDTDLARVFAASPHLEDVILSGTPAVTDRSVILLAENANNLQSINLSGCREVSDVAVLELASKSLPLQCIRLNGVVGLTDPSISAIAKSSPRLIELELSGLPLLSPLSVRDIWSYSRKLRTLRLAHCPLLSDKAFPSPIPASEEIVGEEKPLPPRPITWLTSLAPLILRHTAENLRILDLASCKITDEAVQGIVAHATRIQNLNLSGCSSLTDKSLESICALSHHLDVLLLAHVTNITDRGVVQLSRSCTNLRCVELAFCRNLTDMSVFELSGLQGLRRLSLVRVQKLTDIAVFSLAEHATALERLYVSYCDHFSLDAIHLLLKKLSRLQHLAATGVPSLKRKGVQRFSDEPPPDSDPDQRAAYRVFSGGNVDGLRKFLNKEEQRRREAEARNIPFRPRSDDKLDLY</sequence>
<feature type="region of interest" description="Disordered" evidence="1">
    <location>
        <begin position="426"/>
        <end position="450"/>
    </location>
</feature>
<dbReference type="InterPro" id="IPR032675">
    <property type="entry name" value="LRR_dom_sf"/>
</dbReference>
<dbReference type="OrthoDB" id="10257471at2759"/>
<dbReference type="PANTHER" id="PTHR13318">
    <property type="entry name" value="PARTNER OF PAIRED, ISOFORM B-RELATED"/>
    <property type="match status" value="1"/>
</dbReference>
<evidence type="ECO:0000256" key="1">
    <source>
        <dbReference type="SAM" id="MobiDB-lite"/>
    </source>
</evidence>
<dbReference type="SUPFAM" id="SSF52047">
    <property type="entry name" value="RNI-like"/>
    <property type="match status" value="1"/>
</dbReference>
<dbReference type="PANTHER" id="PTHR13318:SF247">
    <property type="entry name" value="GH16156P"/>
    <property type="match status" value="1"/>
</dbReference>
<feature type="domain" description="F-box/LRR-repeat protein 15-like leucin rich repeat" evidence="2">
    <location>
        <begin position="202"/>
        <end position="361"/>
    </location>
</feature>
<dbReference type="Pfam" id="PF25372">
    <property type="entry name" value="DUF7885"/>
    <property type="match status" value="2"/>
</dbReference>
<dbReference type="GO" id="GO:0031146">
    <property type="term" value="P:SCF-dependent proteasomal ubiquitin-dependent protein catabolic process"/>
    <property type="evidence" value="ECO:0007669"/>
    <property type="project" value="TreeGrafter"/>
</dbReference>